<name>A0AAV8WRG8_9CUCU</name>
<dbReference type="AlphaFoldDB" id="A0AAV8WRG8"/>
<dbReference type="PANTHER" id="PTHR38681:SF1">
    <property type="entry name" value="RETROVIRUS-RELATED POL POLYPROTEIN FROM TRANSPOSON 412-LIKE PROTEIN"/>
    <property type="match status" value="1"/>
</dbReference>
<gene>
    <name evidence="1" type="ORF">NQ314_018325</name>
</gene>
<protein>
    <submittedName>
        <fullName evidence="1">Uncharacterized protein</fullName>
    </submittedName>
</protein>
<organism evidence="1 2">
    <name type="scientific">Rhamnusium bicolor</name>
    <dbReference type="NCBI Taxonomy" id="1586634"/>
    <lineage>
        <taxon>Eukaryota</taxon>
        <taxon>Metazoa</taxon>
        <taxon>Ecdysozoa</taxon>
        <taxon>Arthropoda</taxon>
        <taxon>Hexapoda</taxon>
        <taxon>Insecta</taxon>
        <taxon>Pterygota</taxon>
        <taxon>Neoptera</taxon>
        <taxon>Endopterygota</taxon>
        <taxon>Coleoptera</taxon>
        <taxon>Polyphaga</taxon>
        <taxon>Cucujiformia</taxon>
        <taxon>Chrysomeloidea</taxon>
        <taxon>Cerambycidae</taxon>
        <taxon>Lepturinae</taxon>
        <taxon>Rhagiini</taxon>
        <taxon>Rhamnusium</taxon>
    </lineage>
</organism>
<dbReference type="EMBL" id="JANEYF010005151">
    <property type="protein sequence ID" value="KAJ8929014.1"/>
    <property type="molecule type" value="Genomic_DNA"/>
</dbReference>
<sequence length="110" mass="12583">MVYGIYLRLPGKIIATQTGAATNTSEFVANLFKHMHALKHAPIRCQRNPQTFVFKDLATTPYVFVRHDAPRAALQSTYDSPFKILKRKERNFVVQWGDKEVNITLDGLTF</sequence>
<evidence type="ECO:0000313" key="1">
    <source>
        <dbReference type="EMBL" id="KAJ8929014.1"/>
    </source>
</evidence>
<accession>A0AAV8WRG8</accession>
<proteinExistence type="predicted"/>
<dbReference type="PANTHER" id="PTHR38681">
    <property type="entry name" value="RETROVIRUS-RELATED POL POLYPROTEIN FROM TRANSPOSON 412-LIKE PROTEIN-RELATED"/>
    <property type="match status" value="1"/>
</dbReference>
<dbReference type="Proteomes" id="UP001162156">
    <property type="component" value="Unassembled WGS sequence"/>
</dbReference>
<comment type="caution">
    <text evidence="1">The sequence shown here is derived from an EMBL/GenBank/DDBJ whole genome shotgun (WGS) entry which is preliminary data.</text>
</comment>
<reference evidence="1" key="1">
    <citation type="journal article" date="2023" name="Insect Mol. Biol.">
        <title>Genome sequencing provides insights into the evolution of gene families encoding plant cell wall-degrading enzymes in longhorned beetles.</title>
        <authorList>
            <person name="Shin N.R."/>
            <person name="Okamura Y."/>
            <person name="Kirsch R."/>
            <person name="Pauchet Y."/>
        </authorList>
    </citation>
    <scope>NUCLEOTIDE SEQUENCE</scope>
    <source>
        <strain evidence="1">RBIC_L_NR</strain>
    </source>
</reference>
<evidence type="ECO:0000313" key="2">
    <source>
        <dbReference type="Proteomes" id="UP001162156"/>
    </source>
</evidence>
<keyword evidence="2" id="KW-1185">Reference proteome</keyword>